<dbReference type="AlphaFoldDB" id="A0A2Z2EVQ6"/>
<evidence type="ECO:0000256" key="3">
    <source>
        <dbReference type="ARBA" id="ARBA00022692"/>
    </source>
</evidence>
<dbReference type="Pfam" id="PF13520">
    <property type="entry name" value="AA_permease_2"/>
    <property type="match status" value="1"/>
</dbReference>
<gene>
    <name evidence="8" type="primary">swnT</name>
</gene>
<evidence type="ECO:0000313" key="8">
    <source>
        <dbReference type="EMBL" id="AQV04231.1"/>
    </source>
</evidence>
<feature type="transmembrane region" description="Helical" evidence="7">
    <location>
        <begin position="397"/>
        <end position="419"/>
    </location>
</feature>
<evidence type="ECO:0000256" key="5">
    <source>
        <dbReference type="ARBA" id="ARBA00023136"/>
    </source>
</evidence>
<feature type="region of interest" description="Disordered" evidence="6">
    <location>
        <begin position="1"/>
        <end position="25"/>
    </location>
</feature>
<dbReference type="EMBL" id="KY365742">
    <property type="protein sequence ID" value="AQV04231.1"/>
    <property type="molecule type" value="Genomic_DNA"/>
</dbReference>
<keyword evidence="3 7" id="KW-0812">Transmembrane</keyword>
<dbReference type="InterPro" id="IPR002293">
    <property type="entry name" value="AA/rel_permease1"/>
</dbReference>
<evidence type="ECO:0000256" key="4">
    <source>
        <dbReference type="ARBA" id="ARBA00022989"/>
    </source>
</evidence>
<evidence type="ECO:0000256" key="7">
    <source>
        <dbReference type="SAM" id="Phobius"/>
    </source>
</evidence>
<feature type="transmembrane region" description="Helical" evidence="7">
    <location>
        <begin position="371"/>
        <end position="390"/>
    </location>
</feature>
<keyword evidence="4 7" id="KW-1133">Transmembrane helix</keyword>
<proteinExistence type="predicted"/>
<feature type="transmembrane region" description="Helical" evidence="7">
    <location>
        <begin position="193"/>
        <end position="211"/>
    </location>
</feature>
<feature type="transmembrane region" description="Helical" evidence="7">
    <location>
        <begin position="162"/>
        <end position="181"/>
    </location>
</feature>
<dbReference type="PIRSF" id="PIRSF006060">
    <property type="entry name" value="AA_transporter"/>
    <property type="match status" value="1"/>
</dbReference>
<evidence type="ECO:0000256" key="6">
    <source>
        <dbReference type="SAM" id="MobiDB-lite"/>
    </source>
</evidence>
<dbReference type="Gene3D" id="1.20.1740.10">
    <property type="entry name" value="Amino acid/polyamine transporter I"/>
    <property type="match status" value="1"/>
</dbReference>
<feature type="transmembrane region" description="Helical" evidence="7">
    <location>
        <begin position="118"/>
        <end position="150"/>
    </location>
</feature>
<feature type="compositionally biased region" description="Basic and acidic residues" evidence="6">
    <location>
        <begin position="1"/>
        <end position="11"/>
    </location>
</feature>
<dbReference type="GO" id="GO:0022857">
    <property type="term" value="F:transmembrane transporter activity"/>
    <property type="evidence" value="ECO:0007669"/>
    <property type="project" value="InterPro"/>
</dbReference>
<evidence type="ECO:0000256" key="1">
    <source>
        <dbReference type="ARBA" id="ARBA00004141"/>
    </source>
</evidence>
<name>A0A2Z2EVQ6_9PEZI</name>
<dbReference type="PANTHER" id="PTHR45649">
    <property type="entry name" value="AMINO-ACID PERMEASE BAT1"/>
    <property type="match status" value="1"/>
</dbReference>
<keyword evidence="2" id="KW-0813">Transport</keyword>
<protein>
    <submittedName>
        <fullName evidence="8">SwnT</fullName>
    </submittedName>
</protein>
<evidence type="ECO:0000256" key="2">
    <source>
        <dbReference type="ARBA" id="ARBA00022448"/>
    </source>
</evidence>
<dbReference type="PANTHER" id="PTHR45649:SF7">
    <property type="entry name" value="CHOLINE TRANSPORT PROTEIN"/>
    <property type="match status" value="1"/>
</dbReference>
<dbReference type="GO" id="GO:0016020">
    <property type="term" value="C:membrane"/>
    <property type="evidence" value="ECO:0007669"/>
    <property type="project" value="UniProtKB-SubCell"/>
</dbReference>
<accession>A0A2Z2EVQ6</accession>
<reference evidence="8" key="1">
    <citation type="journal article" date="2017" name="G3 (Bethesda)">
        <title>Swainsonine biosynthesis genes in diverse symbiotic and pathogenic fungi.</title>
        <authorList>
            <person name="Cook D."/>
            <person name="Donzelli B.G."/>
            <person name="Creamer R."/>
            <person name="Baucom D.L."/>
            <person name="Gardner D.R."/>
            <person name="Pan J."/>
            <person name="Moore N."/>
            <person name="Jaromczyk J.W."/>
            <person name="Schardl C.L."/>
        </authorList>
    </citation>
    <scope>NUCLEOTIDE SEQUENCE</scope>
</reference>
<feature type="transmembrane region" description="Helical" evidence="7">
    <location>
        <begin position="316"/>
        <end position="336"/>
    </location>
</feature>
<feature type="transmembrane region" description="Helical" evidence="7">
    <location>
        <begin position="71"/>
        <end position="97"/>
    </location>
</feature>
<keyword evidence="5 7" id="KW-0472">Membrane</keyword>
<feature type="transmembrane region" description="Helical" evidence="7">
    <location>
        <begin position="468"/>
        <end position="488"/>
    </location>
</feature>
<organism evidence="8">
    <name type="scientific">Slafractonia leguminicola</name>
    <dbReference type="NCBI Taxonomy" id="1541393"/>
    <lineage>
        <taxon>Eukaryota</taxon>
        <taxon>Fungi</taxon>
        <taxon>Dikarya</taxon>
        <taxon>Ascomycota</taxon>
        <taxon>Pezizomycotina</taxon>
        <taxon>Pezizomycotina incertae sedis</taxon>
        <taxon>Slafractonia</taxon>
    </lineage>
</organism>
<sequence>MSEKCYDEHNNEAGGSVTPTPRQFQDPRFGNKTAKPFTTFSAIGNGYGTTNTAVGILLVLGTTLPMGGSPLLFWGFILMAFVGLCTAISLAELCSAMPHPGGQYIWVSRLAPSRYQRFLSYFTAMTSWIAAIIMSASASLSVMLSISALITLLDPTFVYKRWMGFVGFQLLNLVTLFGACFKYAQPKISKGMLLMNCTTMVVVFITLFSMSRSHASATSFFTRIVNVSGWRDGIAFIIGLNGPNWSFSCLDVATHLAEEIPSPGTNIPKALMWTIVVAFCSGLLVILAVLVNLPGIDGSDNNSAIAVFYRITGSKAAAAGLWFPILIVTISAVWAVQTWQSRLAWTLSRESGFPLHRYFSKIAPAPFYTPIWSLIGSATGTAILGCLYLGSELAFNSLSAIGILLQYISYSIPVVLVLARGRSHFKHGSFWYPRLGLVANTVMLSWSMVALVFYCFPSYLPVKSAQMNYASPLLVLIPAIITSTWFLYAKKHYNIKEVHEY</sequence>
<feature type="transmembrane region" description="Helical" evidence="7">
    <location>
        <begin position="270"/>
        <end position="295"/>
    </location>
</feature>
<feature type="transmembrane region" description="Helical" evidence="7">
    <location>
        <begin position="431"/>
        <end position="456"/>
    </location>
</feature>
<comment type="subcellular location">
    <subcellularLocation>
        <location evidence="1">Membrane</location>
        <topology evidence="1">Multi-pass membrane protein</topology>
    </subcellularLocation>
</comment>